<proteinExistence type="predicted"/>
<comment type="caution">
    <text evidence="1">The sequence shown here is derived from an EMBL/GenBank/DDBJ whole genome shotgun (WGS) entry which is preliminary data.</text>
</comment>
<evidence type="ECO:0000313" key="1">
    <source>
        <dbReference type="EMBL" id="PHH60189.1"/>
    </source>
</evidence>
<evidence type="ECO:0000313" key="2">
    <source>
        <dbReference type="Proteomes" id="UP000226192"/>
    </source>
</evidence>
<organism evidence="1 2">
    <name type="scientific">Ophiocordyceps australis</name>
    <dbReference type="NCBI Taxonomy" id="1399860"/>
    <lineage>
        <taxon>Eukaryota</taxon>
        <taxon>Fungi</taxon>
        <taxon>Dikarya</taxon>
        <taxon>Ascomycota</taxon>
        <taxon>Pezizomycotina</taxon>
        <taxon>Sordariomycetes</taxon>
        <taxon>Hypocreomycetidae</taxon>
        <taxon>Hypocreales</taxon>
        <taxon>Ophiocordycipitaceae</taxon>
        <taxon>Ophiocordyceps</taxon>
    </lineage>
</organism>
<reference evidence="1 2" key="1">
    <citation type="submission" date="2017-06" db="EMBL/GenBank/DDBJ databases">
        <title>Ant-infecting Ophiocordyceps genomes reveal a high diversity of potential behavioral manipulation genes and a possible major role for enterotoxins.</title>
        <authorList>
            <person name="De Bekker C."/>
            <person name="Evans H.C."/>
            <person name="Brachmann A."/>
            <person name="Hughes D.P."/>
        </authorList>
    </citation>
    <scope>NUCLEOTIDE SEQUENCE [LARGE SCALE GENOMIC DNA]</scope>
    <source>
        <strain evidence="1 2">Map64</strain>
    </source>
</reference>
<protein>
    <submittedName>
        <fullName evidence="1">Uncharacterized protein</fullName>
    </submittedName>
</protein>
<gene>
    <name evidence="1" type="ORF">CDD81_1969</name>
</gene>
<name>A0A2C5X7U4_9HYPO</name>
<dbReference type="Proteomes" id="UP000226192">
    <property type="component" value="Unassembled WGS sequence"/>
</dbReference>
<accession>A0A2C5X7U4</accession>
<sequence>MYKNTLAVFPYPNSPFVSFTLVYPNSLARSYCSCRYSYTPSTVYSHKLSSGYSSRQLLSSWRTPQALISPLVEALQPATRLTALHSPGLLRLLPLAQQTLHHVASMVPLITQAMYRNEEQQALS</sequence>
<keyword evidence="2" id="KW-1185">Reference proteome</keyword>
<dbReference type="AlphaFoldDB" id="A0A2C5X7U4"/>
<dbReference type="EMBL" id="NJET01000159">
    <property type="protein sequence ID" value="PHH60189.1"/>
    <property type="molecule type" value="Genomic_DNA"/>
</dbReference>